<evidence type="ECO:0000313" key="1">
    <source>
        <dbReference type="EMBL" id="PGH18829.1"/>
    </source>
</evidence>
<comment type="caution">
    <text evidence="1">The sequence shown here is derived from an EMBL/GenBank/DDBJ whole genome shotgun (WGS) entry which is preliminary data.</text>
</comment>
<accession>A0A2B7YCL7</accession>
<dbReference type="EMBL" id="PDNB01000002">
    <property type="protein sequence ID" value="PGH18829.1"/>
    <property type="molecule type" value="Genomic_DNA"/>
</dbReference>
<dbReference type="AlphaFoldDB" id="A0A2B7YCL7"/>
<reference evidence="1 2" key="1">
    <citation type="submission" date="2017-10" db="EMBL/GenBank/DDBJ databases">
        <title>Comparative genomics in systemic dimorphic fungi from Ajellomycetaceae.</title>
        <authorList>
            <person name="Munoz J.F."/>
            <person name="Mcewen J.G."/>
            <person name="Clay O.K."/>
            <person name="Cuomo C.A."/>
        </authorList>
    </citation>
    <scope>NUCLEOTIDE SEQUENCE [LARGE SCALE GENOMIC DNA]</scope>
    <source>
        <strain evidence="1 2">UAMH5409</strain>
    </source>
</reference>
<evidence type="ECO:0000313" key="2">
    <source>
        <dbReference type="Proteomes" id="UP000223968"/>
    </source>
</evidence>
<protein>
    <submittedName>
        <fullName evidence="1">Uncharacterized protein</fullName>
    </submittedName>
</protein>
<name>A0A2B7YCL7_9EURO</name>
<dbReference type="Proteomes" id="UP000223968">
    <property type="component" value="Unassembled WGS sequence"/>
</dbReference>
<organism evidence="1 2">
    <name type="scientific">Helicocarpus griseus UAMH5409</name>
    <dbReference type="NCBI Taxonomy" id="1447875"/>
    <lineage>
        <taxon>Eukaryota</taxon>
        <taxon>Fungi</taxon>
        <taxon>Dikarya</taxon>
        <taxon>Ascomycota</taxon>
        <taxon>Pezizomycotina</taxon>
        <taxon>Eurotiomycetes</taxon>
        <taxon>Eurotiomycetidae</taxon>
        <taxon>Onygenales</taxon>
        <taxon>Ajellomycetaceae</taxon>
        <taxon>Helicocarpus</taxon>
    </lineage>
</organism>
<keyword evidence="2" id="KW-1185">Reference proteome</keyword>
<proteinExistence type="predicted"/>
<dbReference type="OrthoDB" id="4175784at2759"/>
<gene>
    <name evidence="1" type="ORF">AJ79_00242</name>
</gene>
<sequence length="454" mass="50846">MVRQVKCILSSLHDLKNWEKVPFPSPLQSNFDYVYTIDADEGVLIITRPEMVGDLLQPVARQMQLSCLDESNPPLLDLLDRVGDNTSGIGGGTEDVEAATTMSDLPLKGLDIHPGPPTALNELQFHVCLDFCFVWKSFLDDPTTWRYPSRGFHTFAIGLLRIAAWDLEVSPTLTLTIRSTGRIFLAGKLPKMTFSGSMAISKARSFLAGHAMNVAHLIIMSIQHIAFAGLLVDLVLCTLPSANYILTSDCWKPSLAHREQMGVVGLPPEITDMVLHSCTPKDALALSQASFIFQKRYYSTIPQFPALTVQFFKYSVTCCGEKLELHNSNYTHCQRCYTRVHTDHTGPPFNINPSTTEFRPHPQLLCYLCSSCKNNDPITLLPGGIHSVTRRYPTRYSKVRLAGSTKFLRLRLGKPSHLRPELRLLEKPPHHASEPSRLCRSLQRCVFWVGIWAG</sequence>